<evidence type="ECO:0000313" key="5">
    <source>
        <dbReference type="EMBL" id="VAX41005.1"/>
    </source>
</evidence>
<keyword evidence="3" id="KW-0408">Iron</keyword>
<protein>
    <recommendedName>
        <fullName evidence="6">Benzoyl-CoA reductase</fullName>
    </recommendedName>
</protein>
<gene>
    <name evidence="5" type="ORF">MNBD_PLANCTO03-1569</name>
</gene>
<dbReference type="AlphaFoldDB" id="A0A3B1E4U4"/>
<dbReference type="Gene3D" id="1.20.1270.370">
    <property type="match status" value="1"/>
</dbReference>
<dbReference type="GO" id="GO:0046872">
    <property type="term" value="F:metal ion binding"/>
    <property type="evidence" value="ECO:0007669"/>
    <property type="project" value="UniProtKB-KW"/>
</dbReference>
<dbReference type="PANTHER" id="PTHR30548:SF5">
    <property type="entry name" value="SUBUNIT OF OXYGEN-SENSITIVE 2-HYDROXYISOCAPROYL-COA DEHYDRATASE"/>
    <property type="match status" value="1"/>
</dbReference>
<proteinExistence type="inferred from homology"/>
<evidence type="ECO:0000256" key="2">
    <source>
        <dbReference type="ARBA" id="ARBA00022723"/>
    </source>
</evidence>
<dbReference type="Gene3D" id="3.40.50.11890">
    <property type="match status" value="1"/>
</dbReference>
<evidence type="ECO:0008006" key="6">
    <source>
        <dbReference type="Google" id="ProtNLM"/>
    </source>
</evidence>
<dbReference type="PANTHER" id="PTHR30548">
    <property type="entry name" value="2-HYDROXYGLUTARYL-COA DEHYDRATASE, D-COMPONENT-RELATED"/>
    <property type="match status" value="1"/>
</dbReference>
<evidence type="ECO:0000256" key="1">
    <source>
        <dbReference type="ARBA" id="ARBA00005806"/>
    </source>
</evidence>
<comment type="similarity">
    <text evidence="1">Belongs to the FldB/FldC dehydratase alpha/beta subunit family.</text>
</comment>
<evidence type="ECO:0000256" key="4">
    <source>
        <dbReference type="ARBA" id="ARBA00023014"/>
    </source>
</evidence>
<organism evidence="5">
    <name type="scientific">hydrothermal vent metagenome</name>
    <dbReference type="NCBI Taxonomy" id="652676"/>
    <lineage>
        <taxon>unclassified sequences</taxon>
        <taxon>metagenomes</taxon>
        <taxon>ecological metagenomes</taxon>
    </lineage>
</organism>
<accession>A0A3B1E4U4</accession>
<reference evidence="5" key="1">
    <citation type="submission" date="2018-06" db="EMBL/GenBank/DDBJ databases">
        <authorList>
            <person name="Zhirakovskaya E."/>
        </authorList>
    </citation>
    <scope>NUCLEOTIDE SEQUENCE</scope>
</reference>
<dbReference type="GO" id="GO:0051536">
    <property type="term" value="F:iron-sulfur cluster binding"/>
    <property type="evidence" value="ECO:0007669"/>
    <property type="project" value="UniProtKB-KW"/>
</dbReference>
<dbReference type="EMBL" id="UOGK01000480">
    <property type="protein sequence ID" value="VAX41005.1"/>
    <property type="molecule type" value="Genomic_DNA"/>
</dbReference>
<evidence type="ECO:0000256" key="3">
    <source>
        <dbReference type="ARBA" id="ARBA00023004"/>
    </source>
</evidence>
<dbReference type="Gene3D" id="3.40.50.11900">
    <property type="match status" value="1"/>
</dbReference>
<dbReference type="Pfam" id="PF06050">
    <property type="entry name" value="HGD-D"/>
    <property type="match status" value="1"/>
</dbReference>
<sequence length="389" mass="44361">MMRELVFDEWQGQPLDEALYTCREMVEDHTFPTVRRWREQGGKVLGHFQVYFPEEIAHAAGMLPVKVRGAPVDPTLSDSHFGSYLCSILKTSLQVALKGDLKLDMFVSHPICDAARNLAAIWGRNFDYPCQILYLPQNPNSAHSQAYLRDEYNRIRRVIEDVAGVKVTDQALAHSLTVFNENRCLLRELYDIKRETPWLIAAEDAYCLVSIGGLIPREEHNELLSQVLPQIRAGSAKREDRIRVVFEGAFCEQPPLDLIRMLGRTCYVVDDDFLIGLRWITEDVPPGGDPILALADAYIERSSYSPVQHDLRKLKEAMLLERFDDARADAVIVAAAKMCEPGLEEQVAYTHALDDRCIPYFVSEFEESMSSFEQLELQVETFLENLLFT</sequence>
<keyword evidence="4" id="KW-0411">Iron-sulfur</keyword>
<name>A0A3B1E4U4_9ZZZZ</name>
<dbReference type="InterPro" id="IPR010327">
    <property type="entry name" value="FldB/FldC_alpha/beta"/>
</dbReference>
<keyword evidence="2" id="KW-0479">Metal-binding</keyword>